<evidence type="ECO:0000313" key="5">
    <source>
        <dbReference type="Proteomes" id="UP001305421"/>
    </source>
</evidence>
<dbReference type="EMBL" id="CP115543">
    <property type="protein sequence ID" value="WNH48444.1"/>
    <property type="molecule type" value="Genomic_DNA"/>
</dbReference>
<evidence type="ECO:0000256" key="1">
    <source>
        <dbReference type="ARBA" id="ARBA00022737"/>
    </source>
</evidence>
<dbReference type="InterPro" id="IPR002110">
    <property type="entry name" value="Ankyrin_rpt"/>
</dbReference>
<protein>
    <submittedName>
        <fullName evidence="4">Ankyrin repeat domain-containing protein</fullName>
    </submittedName>
</protein>
<sequence length="289" mass="32213">MRVSLHNMMTKGLISAAWLTLFLVNGCAASSSHGAADYFEGKALQLAVATENGDEDAIRRLIKEEGVDPDRTFARRDGIPLVAWPLRARNLDGLRALLVNGADPNAREVKQMNGREIRFNNAMVYAAKMDDPRFLELLLEHGGDPNTRNSANETLMLQAFLSGNQWKNIQTLIAHGANINESNLRKGDDTVLSWYTGRGGFDSAYWLLEHGADPTLASRPPAGSSAPSRQLMVEDIYWEITTPDLLPWQKKSQAWLVARGIPRPPMPEHIRKKREAFGFPSREEDVPLL</sequence>
<dbReference type="InterPro" id="IPR036770">
    <property type="entry name" value="Ankyrin_rpt-contain_sf"/>
</dbReference>
<gene>
    <name evidence="4" type="ORF">PDM28_17545</name>
</gene>
<name>A0ABY9YC48_9GAMM</name>
<proteinExistence type="predicted"/>
<dbReference type="PANTHER" id="PTHR24171">
    <property type="entry name" value="ANKYRIN REPEAT DOMAIN-CONTAINING PROTEIN 39-RELATED"/>
    <property type="match status" value="1"/>
</dbReference>
<accession>A0ABY9YC48</accession>
<evidence type="ECO:0000256" key="3">
    <source>
        <dbReference type="SAM" id="SignalP"/>
    </source>
</evidence>
<dbReference type="SUPFAM" id="SSF48403">
    <property type="entry name" value="Ankyrin repeat"/>
    <property type="match status" value="1"/>
</dbReference>
<evidence type="ECO:0000313" key="4">
    <source>
        <dbReference type="EMBL" id="WNH48444.1"/>
    </source>
</evidence>
<dbReference type="Pfam" id="PF12796">
    <property type="entry name" value="Ank_2"/>
    <property type="match status" value="1"/>
</dbReference>
<keyword evidence="1" id="KW-0677">Repeat</keyword>
<keyword evidence="3" id="KW-0732">Signal</keyword>
<keyword evidence="5" id="KW-1185">Reference proteome</keyword>
<evidence type="ECO:0000256" key="2">
    <source>
        <dbReference type="ARBA" id="ARBA00023043"/>
    </source>
</evidence>
<feature type="signal peptide" evidence="3">
    <location>
        <begin position="1"/>
        <end position="35"/>
    </location>
</feature>
<feature type="chain" id="PRO_5045544946" evidence="3">
    <location>
        <begin position="36"/>
        <end position="289"/>
    </location>
</feature>
<keyword evidence="2" id="KW-0040">ANK repeat</keyword>
<dbReference type="RefSeq" id="WP_311183023.1">
    <property type="nucleotide sequence ID" value="NZ_CP115543.1"/>
</dbReference>
<organism evidence="4 5">
    <name type="scientific">Stenotrophomonas aracearum</name>
    <dbReference type="NCBI Taxonomy" id="3003272"/>
    <lineage>
        <taxon>Bacteria</taxon>
        <taxon>Pseudomonadati</taxon>
        <taxon>Pseudomonadota</taxon>
        <taxon>Gammaproteobacteria</taxon>
        <taxon>Lysobacterales</taxon>
        <taxon>Lysobacteraceae</taxon>
        <taxon>Stenotrophomonas</taxon>
    </lineage>
</organism>
<dbReference type="Gene3D" id="1.25.40.20">
    <property type="entry name" value="Ankyrin repeat-containing domain"/>
    <property type="match status" value="1"/>
</dbReference>
<reference evidence="4 5" key="1">
    <citation type="submission" date="2022-12" db="EMBL/GenBank/DDBJ databases">
        <title>Two new species, Stenotrophomonas aracearum and Stenotrophomonas oahuensis, isolated from Anthurium (Araceae family) in Hawaii.</title>
        <authorList>
            <person name="Chunag S.C."/>
            <person name="Dobhal S."/>
            <person name="Alvarez A."/>
            <person name="Arif M."/>
        </authorList>
    </citation>
    <scope>NUCLEOTIDE SEQUENCE [LARGE SCALE GENOMIC DNA]</scope>
    <source>
        <strain evidence="4 5">A5588</strain>
    </source>
</reference>
<dbReference type="SMART" id="SM00248">
    <property type="entry name" value="ANK"/>
    <property type="match status" value="5"/>
</dbReference>
<dbReference type="Proteomes" id="UP001305421">
    <property type="component" value="Chromosome"/>
</dbReference>